<reference evidence="1 2" key="1">
    <citation type="submission" date="2015-05" db="EMBL/GenBank/DDBJ databases">
        <title>Comparison of genome.</title>
        <authorList>
            <person name="Zheng Z."/>
            <person name="Sun M."/>
        </authorList>
    </citation>
    <scope>NUCLEOTIDE SEQUENCE [LARGE SCALE GENOMIC DNA]</scope>
    <source>
        <strain evidence="1 2">G25-74</strain>
    </source>
</reference>
<proteinExistence type="predicted"/>
<protein>
    <submittedName>
        <fullName evidence="1">Glutaredoxin</fullName>
    </submittedName>
</protein>
<dbReference type="PANTHER" id="PTHR33558:SF1">
    <property type="entry name" value="GLUTAREDOXIN-LIKE PROTEIN C5ORF63 HOMOLOG"/>
    <property type="match status" value="1"/>
</dbReference>
<gene>
    <name evidence="1" type="ORF">ABB05_17910</name>
</gene>
<dbReference type="EMBL" id="LDJR01000058">
    <property type="protein sequence ID" value="OAK67914.1"/>
    <property type="molecule type" value="Genomic_DNA"/>
</dbReference>
<dbReference type="Gene3D" id="3.40.30.10">
    <property type="entry name" value="Glutaredoxin"/>
    <property type="match status" value="1"/>
</dbReference>
<comment type="caution">
    <text evidence="1">The sequence shown here is derived from an EMBL/GenBank/DDBJ whole genome shotgun (WGS) entry which is preliminary data.</text>
</comment>
<dbReference type="Proteomes" id="UP000077881">
    <property type="component" value="Unassembled WGS sequence"/>
</dbReference>
<evidence type="ECO:0000313" key="2">
    <source>
        <dbReference type="Proteomes" id="UP000077881"/>
    </source>
</evidence>
<dbReference type="Pfam" id="PF05768">
    <property type="entry name" value="Glrx-like"/>
    <property type="match status" value="1"/>
</dbReference>
<keyword evidence="2" id="KW-1185">Reference proteome</keyword>
<dbReference type="InterPro" id="IPR008554">
    <property type="entry name" value="Glutaredoxin-like"/>
</dbReference>
<dbReference type="OrthoDB" id="32865at2"/>
<dbReference type="PATRIC" id="fig|217031.6.peg.3884"/>
<dbReference type="SUPFAM" id="SSF52833">
    <property type="entry name" value="Thioredoxin-like"/>
    <property type="match status" value="1"/>
</dbReference>
<dbReference type="InterPro" id="IPR052565">
    <property type="entry name" value="Glutaredoxin-like_YDR286C"/>
</dbReference>
<dbReference type="PANTHER" id="PTHR33558">
    <property type="entry name" value="GLUTAREDOXIN-LIKE PROTEIN C5ORF63 HOMOLOG"/>
    <property type="match status" value="1"/>
</dbReference>
<accession>A0A177ZJH2</accession>
<sequence length="80" mass="9291">MDIVFYTRKKCSLCVDAKNILEILQNDYPINIVEKDIDTNEEWTEKYGLMIPVIEIDGEIIQSGLVDLFVLEEKIKSKLL</sequence>
<dbReference type="STRING" id="217031.ABB05_17910"/>
<evidence type="ECO:0000313" key="1">
    <source>
        <dbReference type="EMBL" id="OAK67914.1"/>
    </source>
</evidence>
<dbReference type="RefSeq" id="WP_057984045.1">
    <property type="nucleotide sequence ID" value="NZ_JAGGKH010000001.1"/>
</dbReference>
<name>A0A177ZJH2_9BACI</name>
<dbReference type="InterPro" id="IPR036249">
    <property type="entry name" value="Thioredoxin-like_sf"/>
</dbReference>
<organism evidence="1 2">
    <name type="scientific">Lederbergia galactosidilytica</name>
    <dbReference type="NCBI Taxonomy" id="217031"/>
    <lineage>
        <taxon>Bacteria</taxon>
        <taxon>Bacillati</taxon>
        <taxon>Bacillota</taxon>
        <taxon>Bacilli</taxon>
        <taxon>Bacillales</taxon>
        <taxon>Bacillaceae</taxon>
        <taxon>Lederbergia</taxon>
    </lineage>
</organism>
<dbReference type="AlphaFoldDB" id="A0A177ZJH2"/>